<feature type="compositionally biased region" description="Basic and acidic residues" evidence="1">
    <location>
        <begin position="881"/>
        <end position="897"/>
    </location>
</feature>
<feature type="compositionally biased region" description="Polar residues" evidence="1">
    <location>
        <begin position="52"/>
        <end position="62"/>
    </location>
</feature>
<protein>
    <submittedName>
        <fullName evidence="2">Uncharacterized protein</fullName>
    </submittedName>
</protein>
<name>A0A0L0FG24_9EUKA</name>
<feature type="compositionally biased region" description="Polar residues" evidence="1">
    <location>
        <begin position="1199"/>
        <end position="1218"/>
    </location>
</feature>
<dbReference type="GeneID" id="25912284"/>
<dbReference type="EMBL" id="KQ243466">
    <property type="protein sequence ID" value="KNC75700.1"/>
    <property type="molecule type" value="Genomic_DNA"/>
</dbReference>
<keyword evidence="3" id="KW-1185">Reference proteome</keyword>
<feature type="region of interest" description="Disordered" evidence="1">
    <location>
        <begin position="862"/>
        <end position="897"/>
    </location>
</feature>
<evidence type="ECO:0000313" key="3">
    <source>
        <dbReference type="Proteomes" id="UP000054560"/>
    </source>
</evidence>
<feature type="region of interest" description="Disordered" evidence="1">
    <location>
        <begin position="1199"/>
        <end position="1240"/>
    </location>
</feature>
<organism evidence="2 3">
    <name type="scientific">Sphaeroforma arctica JP610</name>
    <dbReference type="NCBI Taxonomy" id="667725"/>
    <lineage>
        <taxon>Eukaryota</taxon>
        <taxon>Ichthyosporea</taxon>
        <taxon>Ichthyophonida</taxon>
        <taxon>Sphaeroforma</taxon>
    </lineage>
</organism>
<evidence type="ECO:0000256" key="1">
    <source>
        <dbReference type="SAM" id="MobiDB-lite"/>
    </source>
</evidence>
<dbReference type="AlphaFoldDB" id="A0A0L0FG24"/>
<dbReference type="RefSeq" id="XP_014149602.1">
    <property type="nucleotide sequence ID" value="XM_014294127.1"/>
</dbReference>
<reference evidence="2 3" key="1">
    <citation type="submission" date="2011-02" db="EMBL/GenBank/DDBJ databases">
        <title>The Genome Sequence of Sphaeroforma arctica JP610.</title>
        <authorList>
            <consortium name="The Broad Institute Genome Sequencing Platform"/>
            <person name="Russ C."/>
            <person name="Cuomo C."/>
            <person name="Young S.K."/>
            <person name="Zeng Q."/>
            <person name="Gargeya S."/>
            <person name="Alvarado L."/>
            <person name="Berlin A."/>
            <person name="Chapman S.B."/>
            <person name="Chen Z."/>
            <person name="Freedman E."/>
            <person name="Gellesch M."/>
            <person name="Goldberg J."/>
            <person name="Griggs A."/>
            <person name="Gujja S."/>
            <person name="Heilman E."/>
            <person name="Heiman D."/>
            <person name="Howarth C."/>
            <person name="Mehta T."/>
            <person name="Neiman D."/>
            <person name="Pearson M."/>
            <person name="Roberts A."/>
            <person name="Saif S."/>
            <person name="Shea T."/>
            <person name="Shenoy N."/>
            <person name="Sisk P."/>
            <person name="Stolte C."/>
            <person name="Sykes S."/>
            <person name="White J."/>
            <person name="Yandava C."/>
            <person name="Burger G."/>
            <person name="Gray M.W."/>
            <person name="Holland P.W.H."/>
            <person name="King N."/>
            <person name="Lang F.B.F."/>
            <person name="Roger A.J."/>
            <person name="Ruiz-Trillo I."/>
            <person name="Haas B."/>
            <person name="Nusbaum C."/>
            <person name="Birren B."/>
        </authorList>
    </citation>
    <scope>NUCLEOTIDE SEQUENCE [LARGE SCALE GENOMIC DNA]</scope>
    <source>
        <strain evidence="2 3">JP610</strain>
    </source>
</reference>
<sequence>MGIKSALYKVLDYPWPERGTRHALHTTRTLPVHQLRKPSVLSSDIHGGSTSILGGLGKNTQARVGPSKPKSDDFRQHVVVYSAYPVSGAQLGAFVYGEDFATDQNNLDILAGEDTTVSDAGVTSHAMLRTEALGKVTSTGTATTTIGGDVPTTTSGTDTLGNVVNTTATTTANKVDKACAELYGSLNKTSAPIARFETRGIRLGMVDTSCLPRQECGTEGRSDTAHCSEVAGNAQAQGGGSTSNGLDIGDNGDAGNDHELVRDRDSPAQHGSAPMVNRCRRIHGNSSSSAYAGARAMDALAVSLNGWFLTLHATCCLSRALNVHDATLAAAYCPPLTHLHSDHTHVLGSGIATDTHPAVGGDAGDTLDALPRRISIPIPAARLKQYRSRHADTARGEGLAAAQAQPIQSAQLHTRVHTVQTTGVHTHIQMGGDGAKGHAHTGDMENTVRDMTVNMVSITTAETSPVVAMAINADAHGTVSSLPVQIGRSESEPTEAACDSNTILIKTESIPANGQMLAELTVNPILTATDSTGGGPLYAEATIDPNTAEAELDNIPIDRAIPTEPALRLKVGKMVGSPIEVMIPTERALDSTAGNTDSTLIDEVVPAQHVSGSTAATTETTLIDGQIPTELEQGLESVAADTSSTRVGETLPTEKLLDSTTAKAASVSFDRTIPTEQVQALEPVANDANSTSAEEIIPTEEVLNSMAAKTVSISMDGKVVTEGAKNSTATDANTSVRRIALGVMTEPWYTGPSIARTHNAGTGDSLPNIHAHEKMALVNITNSMTHSGSSTDKQAEHTDDEAVVSTAYTPTYTHKHTHDNAMDGIAKTDSMGEPSGAMDRQQVHQQRFDYVQSLRQMLHLANTKAQRDSEKGPLLAAETKAASKDKEKRSSSARLKDTADNDEGLAILELTLGKLRDDYAVKKSVSHAVKSAFNTYTTYLAKSLAPKQIKARVKSVVKRRLIQTHDSMNTKVSEMFKTTGVDAEVNGIAFRSQQIRVCQVQVAIRFQLSFMEQPKKDDPKSKRIRETLKYIQTISLLTGGGEPFNDYILNDLTKTHAETFPLTTAYLNSELDLEDMETTANEIRSGLPRNATAGTSTNNLVHTAVSHVSSGTEDLFSGRDNLFIARENTLPHASTDATTGGVGESGTRLVSNCSFGIGNSNADNFDIGNPNQADINSKMAMRRTLTNNSSRRTVVMNHRNSLRSTDSQSNLALYQPNTSERRAKRLSQRPAVVSRHSNNQNQSLLSIGQSFLSNTRWEQGTPCDGGESSATDDLQLHS</sequence>
<feature type="region of interest" description="Disordered" evidence="1">
    <location>
        <begin position="233"/>
        <end position="279"/>
    </location>
</feature>
<dbReference type="Proteomes" id="UP000054560">
    <property type="component" value="Unassembled WGS sequence"/>
</dbReference>
<evidence type="ECO:0000313" key="2">
    <source>
        <dbReference type="EMBL" id="KNC75700.1"/>
    </source>
</evidence>
<feature type="compositionally biased region" description="Polar residues" evidence="1">
    <location>
        <begin position="1268"/>
        <end position="1278"/>
    </location>
</feature>
<proteinExistence type="predicted"/>
<feature type="region of interest" description="Disordered" evidence="1">
    <location>
        <begin position="1256"/>
        <end position="1278"/>
    </location>
</feature>
<feature type="region of interest" description="Disordered" evidence="1">
    <location>
        <begin position="52"/>
        <end position="71"/>
    </location>
</feature>
<feature type="compositionally biased region" description="Basic and acidic residues" evidence="1">
    <location>
        <begin position="255"/>
        <end position="267"/>
    </location>
</feature>
<accession>A0A0L0FG24</accession>
<gene>
    <name evidence="2" type="ORF">SARC_11780</name>
</gene>